<dbReference type="EMBL" id="JBEPML010000006">
    <property type="protein sequence ID" value="MET3792012.1"/>
    <property type="molecule type" value="Genomic_DNA"/>
</dbReference>
<accession>A0ABV2N1J8</accession>
<comment type="caution">
    <text evidence="1">The sequence shown here is derived from an EMBL/GenBank/DDBJ whole genome shotgun (WGS) entry which is preliminary data.</text>
</comment>
<name>A0ABV2N1J8_9HYPH</name>
<protein>
    <recommendedName>
        <fullName evidence="3">Lipoprotein</fullName>
    </recommendedName>
</protein>
<keyword evidence="2" id="KW-1185">Reference proteome</keyword>
<proteinExistence type="predicted"/>
<gene>
    <name evidence="1" type="ORF">ABID37_002222</name>
</gene>
<dbReference type="PROSITE" id="PS51257">
    <property type="entry name" value="PROKAR_LIPOPROTEIN"/>
    <property type="match status" value="1"/>
</dbReference>
<dbReference type="Proteomes" id="UP001549076">
    <property type="component" value="Unassembled WGS sequence"/>
</dbReference>
<sequence>MNRAVTTIRVCVAGAGIMLVGCGNSLTERQDQAVASALPYDSVACDQLFARRDALAMQYGLPLDAKPVFMRQPYGMGPLTPDIRPERRRQAEAARGEIDAMNRSLTRRKCAEETGRMAAQEPTAQ</sequence>
<evidence type="ECO:0000313" key="1">
    <source>
        <dbReference type="EMBL" id="MET3792012.1"/>
    </source>
</evidence>
<evidence type="ECO:0000313" key="2">
    <source>
        <dbReference type="Proteomes" id="UP001549076"/>
    </source>
</evidence>
<reference evidence="1 2" key="1">
    <citation type="submission" date="2024-06" db="EMBL/GenBank/DDBJ databases">
        <title>Genomic Encyclopedia of Type Strains, Phase IV (KMG-IV): sequencing the most valuable type-strain genomes for metagenomic binning, comparative biology and taxonomic classification.</title>
        <authorList>
            <person name="Goeker M."/>
        </authorList>
    </citation>
    <scope>NUCLEOTIDE SEQUENCE [LARGE SCALE GENOMIC DNA]</scope>
    <source>
        <strain evidence="1 2">DSM 27865</strain>
    </source>
</reference>
<dbReference type="RefSeq" id="WP_354194607.1">
    <property type="nucleotide sequence ID" value="NZ_JBEPML010000006.1"/>
</dbReference>
<organism evidence="1 2">
    <name type="scientific">Aquamicrobium terrae</name>
    <dbReference type="NCBI Taxonomy" id="1324945"/>
    <lineage>
        <taxon>Bacteria</taxon>
        <taxon>Pseudomonadati</taxon>
        <taxon>Pseudomonadota</taxon>
        <taxon>Alphaproteobacteria</taxon>
        <taxon>Hyphomicrobiales</taxon>
        <taxon>Phyllobacteriaceae</taxon>
        <taxon>Aquamicrobium</taxon>
    </lineage>
</organism>
<evidence type="ECO:0008006" key="3">
    <source>
        <dbReference type="Google" id="ProtNLM"/>
    </source>
</evidence>